<evidence type="ECO:0000313" key="4">
    <source>
        <dbReference type="Proteomes" id="UP000271889"/>
    </source>
</evidence>
<keyword evidence="4" id="KW-1185">Reference proteome</keyword>
<dbReference type="AlphaFoldDB" id="A0A3P7MZV1"/>
<evidence type="ECO:0000313" key="3">
    <source>
        <dbReference type="EMBL" id="VDN35485.1"/>
    </source>
</evidence>
<dbReference type="PANTHER" id="PTHR24637:SF421">
    <property type="entry name" value="CUTICLE COLLAGEN DPY-2"/>
    <property type="match status" value="1"/>
</dbReference>
<dbReference type="Proteomes" id="UP000271889">
    <property type="component" value="Unassembled WGS sequence"/>
</dbReference>
<feature type="compositionally biased region" description="Polar residues" evidence="2">
    <location>
        <begin position="96"/>
        <end position="106"/>
    </location>
</feature>
<keyword evidence="1" id="KW-0677">Repeat</keyword>
<dbReference type="OrthoDB" id="10585895at2759"/>
<feature type="region of interest" description="Disordered" evidence="2">
    <location>
        <begin position="95"/>
        <end position="137"/>
    </location>
</feature>
<dbReference type="EMBL" id="UYRV01127009">
    <property type="protein sequence ID" value="VDN35485.1"/>
    <property type="molecule type" value="Genomic_DNA"/>
</dbReference>
<evidence type="ECO:0000256" key="2">
    <source>
        <dbReference type="SAM" id="MobiDB-lite"/>
    </source>
</evidence>
<feature type="compositionally biased region" description="Pro residues" evidence="2">
    <location>
        <begin position="21"/>
        <end position="36"/>
    </location>
</feature>
<evidence type="ECO:0000256" key="1">
    <source>
        <dbReference type="ARBA" id="ARBA00022737"/>
    </source>
</evidence>
<evidence type="ECO:0008006" key="5">
    <source>
        <dbReference type="Google" id="ProtNLM"/>
    </source>
</evidence>
<organism evidence="3 4">
    <name type="scientific">Cylicostephanus goldi</name>
    <name type="common">Nematode worm</name>
    <dbReference type="NCBI Taxonomy" id="71465"/>
    <lineage>
        <taxon>Eukaryota</taxon>
        <taxon>Metazoa</taxon>
        <taxon>Ecdysozoa</taxon>
        <taxon>Nematoda</taxon>
        <taxon>Chromadorea</taxon>
        <taxon>Rhabditida</taxon>
        <taxon>Rhabditina</taxon>
        <taxon>Rhabditomorpha</taxon>
        <taxon>Strongyloidea</taxon>
        <taxon>Strongylidae</taxon>
        <taxon>Cylicostephanus</taxon>
    </lineage>
</organism>
<accession>A0A3P7MZV1</accession>
<dbReference type="InterPro" id="IPR008160">
    <property type="entry name" value="Collagen"/>
</dbReference>
<feature type="region of interest" description="Disordered" evidence="2">
    <location>
        <begin position="1"/>
        <end position="80"/>
    </location>
</feature>
<proteinExistence type="predicted"/>
<feature type="compositionally biased region" description="Pro residues" evidence="2">
    <location>
        <begin position="64"/>
        <end position="73"/>
    </location>
</feature>
<gene>
    <name evidence="3" type="ORF">CGOC_LOCUS12937</name>
</gene>
<protein>
    <recommendedName>
        <fullName evidence="5">Collagen IV NC1 domain-containing protein</fullName>
    </recommendedName>
</protein>
<feature type="compositionally biased region" description="Low complexity" evidence="2">
    <location>
        <begin position="37"/>
        <end position="63"/>
    </location>
</feature>
<sequence>MRGPPGLDSFRTNSNKGVRGPPGPCGPPGAQGPPGAPGLSGLPGPQGEMGPPGMRGLPGMDGYPGPPGIPGVPGPDGDYCPCPERVYRDVGVVGSETITRKPSTVHSGEISKPAINKRSEDDTKLDGVRPQPKIVSN</sequence>
<name>A0A3P7MZV1_CYLGO</name>
<dbReference type="PANTHER" id="PTHR24637">
    <property type="entry name" value="COLLAGEN"/>
    <property type="match status" value="1"/>
</dbReference>
<reference evidence="3 4" key="1">
    <citation type="submission" date="2018-11" db="EMBL/GenBank/DDBJ databases">
        <authorList>
            <consortium name="Pathogen Informatics"/>
        </authorList>
    </citation>
    <scope>NUCLEOTIDE SEQUENCE [LARGE SCALE GENOMIC DNA]</scope>
</reference>
<feature type="compositionally biased region" description="Basic and acidic residues" evidence="2">
    <location>
        <begin position="117"/>
        <end position="127"/>
    </location>
</feature>
<dbReference type="Pfam" id="PF01391">
    <property type="entry name" value="Collagen"/>
    <property type="match status" value="1"/>
</dbReference>